<organism evidence="5">
    <name type="scientific">Schistocephalus solidus</name>
    <name type="common">Tapeworm</name>
    <dbReference type="NCBI Taxonomy" id="70667"/>
    <lineage>
        <taxon>Eukaryota</taxon>
        <taxon>Metazoa</taxon>
        <taxon>Spiralia</taxon>
        <taxon>Lophotrochozoa</taxon>
        <taxon>Platyhelminthes</taxon>
        <taxon>Cestoda</taxon>
        <taxon>Eucestoda</taxon>
        <taxon>Diphyllobothriidea</taxon>
        <taxon>Diphyllobothriidae</taxon>
        <taxon>Schistocephalus</taxon>
    </lineage>
</organism>
<evidence type="ECO:0000256" key="1">
    <source>
        <dbReference type="ARBA" id="ARBA00008889"/>
    </source>
</evidence>
<gene>
    <name evidence="5" type="primary">RM10</name>
    <name evidence="5" type="ORF">TR135052</name>
</gene>
<evidence type="ECO:0000256" key="4">
    <source>
        <dbReference type="SAM" id="MobiDB-lite"/>
    </source>
</evidence>
<dbReference type="InterPro" id="IPR047865">
    <property type="entry name" value="Ribosomal_uL10_bac_type"/>
</dbReference>
<dbReference type="AlphaFoldDB" id="A0A0X3PGN6"/>
<sequence length="278" mass="31624">VLTSLVVCIMLTSRQPSIRTIQSVHAAQVTVFSIRRRHIPPPGTLEQRLFREVTKPIYKAPKLSRTERIILQLEEKERQKLENPYRHFLLRKAKTDFYDFAENKIILIYQPFYCHSWEWQPIWNKLYHGGFCFRGFPVSILREAAKGTKWQAFADHVLREPIVNKYLFGSNEPAACAKALAITSRTRFLTLLGGVIDHRIMTRDEVKAYANFSTSGGLEALHSQLLGTSSLPTSELSSKLTHHTSELVFILHQHASSGTAEYDSSSSSDSDNTDSDSD</sequence>
<accession>A0A0X3PGN6</accession>
<protein>
    <recommendedName>
        <fullName evidence="2">Large ribosomal subunit protein uL10m</fullName>
    </recommendedName>
    <alternativeName>
        <fullName evidence="3">39S ribosomal protein L10, mitochondrial</fullName>
    </alternativeName>
</protein>
<feature type="non-terminal residue" evidence="5">
    <location>
        <position position="1"/>
    </location>
</feature>
<dbReference type="InterPro" id="IPR043141">
    <property type="entry name" value="Ribosomal_uL10-like_sf"/>
</dbReference>
<keyword evidence="5" id="KW-0689">Ribosomal protein</keyword>
<keyword evidence="5" id="KW-0687">Ribonucleoprotein</keyword>
<reference evidence="5" key="1">
    <citation type="submission" date="2016-01" db="EMBL/GenBank/DDBJ databases">
        <title>Reference transcriptome for the parasite Schistocephalus solidus: insights into the molecular evolution of parasitism.</title>
        <authorList>
            <person name="Hebert F.O."/>
            <person name="Grambauer S."/>
            <person name="Barber I."/>
            <person name="Landry C.R."/>
            <person name="Aubin-Horth N."/>
        </authorList>
    </citation>
    <scope>NUCLEOTIDE SEQUENCE</scope>
</reference>
<dbReference type="SUPFAM" id="SSF160369">
    <property type="entry name" value="Ribosomal protein L10-like"/>
    <property type="match status" value="1"/>
</dbReference>
<dbReference type="EMBL" id="GEEE01012286">
    <property type="protein sequence ID" value="JAP50939.1"/>
    <property type="molecule type" value="Transcribed_RNA"/>
</dbReference>
<name>A0A0X3PGN6_SCHSO</name>
<dbReference type="GO" id="GO:0005840">
    <property type="term" value="C:ribosome"/>
    <property type="evidence" value="ECO:0007669"/>
    <property type="project" value="UniProtKB-KW"/>
</dbReference>
<evidence type="ECO:0000256" key="3">
    <source>
        <dbReference type="ARBA" id="ARBA00035716"/>
    </source>
</evidence>
<dbReference type="PANTHER" id="PTHR11560">
    <property type="entry name" value="39S RIBOSOMAL PROTEIN L10, MITOCHONDRIAL"/>
    <property type="match status" value="1"/>
</dbReference>
<comment type="similarity">
    <text evidence="1">Belongs to the universal ribosomal protein uL10 family.</text>
</comment>
<dbReference type="Gene3D" id="3.30.70.1730">
    <property type="match status" value="1"/>
</dbReference>
<evidence type="ECO:0000256" key="2">
    <source>
        <dbReference type="ARBA" id="ARBA00035707"/>
    </source>
</evidence>
<evidence type="ECO:0000313" key="5">
    <source>
        <dbReference type="EMBL" id="JAP50939.1"/>
    </source>
</evidence>
<feature type="region of interest" description="Disordered" evidence="4">
    <location>
        <begin position="258"/>
        <end position="278"/>
    </location>
</feature>
<proteinExistence type="inferred from homology"/>